<evidence type="ECO:0000313" key="2">
    <source>
        <dbReference type="Proteomes" id="UP000018914"/>
    </source>
</evidence>
<organism evidence="2">
    <name type="scientific">Thermocrinis ruber</name>
    <dbReference type="NCBI Taxonomy" id="75906"/>
    <lineage>
        <taxon>Bacteria</taxon>
        <taxon>Pseudomonadati</taxon>
        <taxon>Aquificota</taxon>
        <taxon>Aquificia</taxon>
        <taxon>Aquificales</taxon>
        <taxon>Aquificaceae</taxon>
        <taxon>Thermocrinis</taxon>
    </lineage>
</organism>
<gene>
    <name evidence="1" type="ORF">THERU_02935</name>
</gene>
<dbReference type="HOGENOM" id="CLU_2811074_0_0_0"/>
<name>W0DEK8_9AQUI</name>
<dbReference type="AlphaFoldDB" id="W0DEK8"/>
<dbReference type="RefSeq" id="WP_025305787.1">
    <property type="nucleotide sequence ID" value="NZ_CP007028.1"/>
</dbReference>
<evidence type="ECO:0000313" key="1">
    <source>
        <dbReference type="EMBL" id="AHE96776.1"/>
    </source>
</evidence>
<keyword evidence="2" id="KW-1185">Reference proteome</keyword>
<dbReference type="EMBL" id="CP007028">
    <property type="protein sequence ID" value="AHE96776.1"/>
    <property type="molecule type" value="Genomic_DNA"/>
</dbReference>
<protein>
    <submittedName>
        <fullName evidence="1">Uncharacterized protein</fullName>
    </submittedName>
</protein>
<proteinExistence type="predicted"/>
<sequence>MRELNLPLTCPTLLCKMEEFFLAKNRKKKGYLQNLLDNGKDFKVLPVFRVPSIGSTTGTQQALKTFL</sequence>
<reference evidence="1 2" key="1">
    <citation type="submission" date="2013-12" db="EMBL/GenBank/DDBJ databases">
        <authorList>
            <consortium name="DOE Joint Genome Institute"/>
            <person name="Eisen J."/>
            <person name="Huntemann M."/>
            <person name="Han J."/>
            <person name="Chen A."/>
            <person name="Kyrpides N."/>
            <person name="Mavromatis K."/>
            <person name="Markowitz V."/>
            <person name="Palaniappan K."/>
            <person name="Ivanova N."/>
            <person name="Schaumberg A."/>
            <person name="Pati A."/>
            <person name="Liolios K."/>
            <person name="Nordberg H.P."/>
            <person name="Cantor M.N."/>
            <person name="Hua S.X."/>
            <person name="Woyke T."/>
        </authorList>
    </citation>
    <scope>NUCLEOTIDE SEQUENCE [LARGE SCALE GENOMIC DNA]</scope>
    <source>
        <strain evidence="1 2">DSM 23557</strain>
    </source>
</reference>
<dbReference type="KEGG" id="trd:THERU_02935"/>
<dbReference type="Proteomes" id="UP000018914">
    <property type="component" value="Chromosome"/>
</dbReference>
<accession>W0DEK8</accession>